<evidence type="ECO:0000259" key="1">
    <source>
        <dbReference type="PROSITE" id="PS51379"/>
    </source>
</evidence>
<keyword evidence="3" id="KW-1185">Reference proteome</keyword>
<name>A0ABT5KCJ5_9BURK</name>
<dbReference type="InterPro" id="IPR017896">
    <property type="entry name" value="4Fe4S_Fe-S-bd"/>
</dbReference>
<gene>
    <name evidence="2" type="ORF">PRZ03_03955</name>
</gene>
<evidence type="ECO:0000313" key="3">
    <source>
        <dbReference type="Proteomes" id="UP001221189"/>
    </source>
</evidence>
<dbReference type="EMBL" id="JAQQXT010000002">
    <property type="protein sequence ID" value="MDC8770715.1"/>
    <property type="molecule type" value="Genomic_DNA"/>
</dbReference>
<dbReference type="PROSITE" id="PS51379">
    <property type="entry name" value="4FE4S_FER_2"/>
    <property type="match status" value="1"/>
</dbReference>
<dbReference type="RefSeq" id="WP_273599129.1">
    <property type="nucleotide sequence ID" value="NZ_JAQQXT010000002.1"/>
</dbReference>
<organism evidence="2 3">
    <name type="scientific">Roseateles albus</name>
    <dbReference type="NCBI Taxonomy" id="2987525"/>
    <lineage>
        <taxon>Bacteria</taxon>
        <taxon>Pseudomonadati</taxon>
        <taxon>Pseudomonadota</taxon>
        <taxon>Betaproteobacteria</taxon>
        <taxon>Burkholderiales</taxon>
        <taxon>Sphaerotilaceae</taxon>
        <taxon>Roseateles</taxon>
    </lineage>
</organism>
<reference evidence="2 3" key="1">
    <citation type="submission" date="2022-10" db="EMBL/GenBank/DDBJ databases">
        <title>Paucibacter sp. hw1 Genome sequencing.</title>
        <authorList>
            <person name="Park S."/>
        </authorList>
    </citation>
    <scope>NUCLEOTIDE SEQUENCE [LARGE SCALE GENOMIC DNA]</scope>
    <source>
        <strain evidence="3">hw1</strain>
    </source>
</reference>
<evidence type="ECO:0000313" key="2">
    <source>
        <dbReference type="EMBL" id="MDC8770715.1"/>
    </source>
</evidence>
<sequence length="127" mass="13387">MPEQPHQVIHIHPAAPPKPAEGAPCNGCGVCCLSAPCPIGMLVSRRLRGACSALQWSDSERRYVCGMLIAPLQVLGWRGAATGRLSMLLTRISARWIAAGIGCDSNLQVSGQPQLGQATRVEGESEG</sequence>
<proteinExistence type="predicted"/>
<accession>A0ABT5KCJ5</accession>
<protein>
    <recommendedName>
        <fullName evidence="1">4Fe-4S ferredoxin-type domain-containing protein</fullName>
    </recommendedName>
</protein>
<comment type="caution">
    <text evidence="2">The sequence shown here is derived from an EMBL/GenBank/DDBJ whole genome shotgun (WGS) entry which is preliminary data.</text>
</comment>
<feature type="domain" description="4Fe-4S ferredoxin-type" evidence="1">
    <location>
        <begin position="15"/>
        <end position="47"/>
    </location>
</feature>
<dbReference type="Proteomes" id="UP001221189">
    <property type="component" value="Unassembled WGS sequence"/>
</dbReference>